<name>A0A4P7XI85_9ALTE</name>
<evidence type="ECO:0008006" key="4">
    <source>
        <dbReference type="Google" id="ProtNLM"/>
    </source>
</evidence>
<reference evidence="2 3" key="1">
    <citation type="submission" date="2018-07" db="EMBL/GenBank/DDBJ databases">
        <title>Marsedoiliclastica nanhaica gen. nov. sp. nov., a novel marine hydrocarbonoclastic bacterium isolated from an in-situ enriched hydrocarbon-degrading consortium in deep-sea sediment.</title>
        <authorList>
            <person name="Dong C."/>
            <person name="Ma T."/>
            <person name="Liu R."/>
            <person name="Shao Z."/>
        </authorList>
    </citation>
    <scope>NUCLEOTIDE SEQUENCE [LARGE SCALE GENOMIC DNA]</scope>
    <source>
        <strain evidence="3">soil36-7</strain>
    </source>
</reference>
<dbReference type="AlphaFoldDB" id="A0A4P7XI85"/>
<sequence length="206" mass="22467">MSASRALLFLAVLSAPVSAIAGVESLSSEEMVDTYVKDSAIIVVPRQRDETAQPERDQVIQTISISPGEPVITETDMARVRERILASQRASMRDTEALAREQQIRDTLDRPLDELAAIQPTMQTMPEMPNLVYGQTPQIPDEPFTETYLNNQLGLAFDGQNLQFSIGNLPGVSQINIPQGINEGPIQLTPRPGGGFDLNIAVPDAQ</sequence>
<dbReference type="OrthoDB" id="6364155at2"/>
<dbReference type="EMBL" id="CP031093">
    <property type="protein sequence ID" value="QCF26224.1"/>
    <property type="molecule type" value="Genomic_DNA"/>
</dbReference>
<protein>
    <recommendedName>
        <fullName evidence="4">Type IV pilus biogenesis protein PilP</fullName>
    </recommendedName>
</protein>
<keyword evidence="3" id="KW-1185">Reference proteome</keyword>
<accession>A0A4P7XI85</accession>
<gene>
    <name evidence="2" type="ORF">soil367_09935</name>
</gene>
<feature type="chain" id="PRO_5020926317" description="Type IV pilus biogenesis protein PilP" evidence="1">
    <location>
        <begin position="22"/>
        <end position="206"/>
    </location>
</feature>
<dbReference type="RefSeq" id="WP_136548946.1">
    <property type="nucleotide sequence ID" value="NZ_CP031093.1"/>
</dbReference>
<evidence type="ECO:0000313" key="2">
    <source>
        <dbReference type="EMBL" id="QCF26224.1"/>
    </source>
</evidence>
<organism evidence="2 3">
    <name type="scientific">Hydrocarboniclastica marina</name>
    <dbReference type="NCBI Taxonomy" id="2259620"/>
    <lineage>
        <taxon>Bacteria</taxon>
        <taxon>Pseudomonadati</taxon>
        <taxon>Pseudomonadota</taxon>
        <taxon>Gammaproteobacteria</taxon>
        <taxon>Alteromonadales</taxon>
        <taxon>Alteromonadaceae</taxon>
        <taxon>Hydrocarboniclastica</taxon>
    </lineage>
</organism>
<dbReference type="KEGG" id="hmi:soil367_09935"/>
<dbReference type="Proteomes" id="UP000298049">
    <property type="component" value="Chromosome"/>
</dbReference>
<keyword evidence="1" id="KW-0732">Signal</keyword>
<evidence type="ECO:0000313" key="3">
    <source>
        <dbReference type="Proteomes" id="UP000298049"/>
    </source>
</evidence>
<evidence type="ECO:0000256" key="1">
    <source>
        <dbReference type="SAM" id="SignalP"/>
    </source>
</evidence>
<proteinExistence type="predicted"/>
<feature type="signal peptide" evidence="1">
    <location>
        <begin position="1"/>
        <end position="21"/>
    </location>
</feature>